<dbReference type="InterPro" id="IPR050799">
    <property type="entry name" value="ZIP_Transporter"/>
</dbReference>
<keyword evidence="9" id="KW-1185">Reference proteome</keyword>
<name>A0A1I8FSB8_9PLAT</name>
<keyword evidence="3 7" id="KW-0812">Transmembrane</keyword>
<dbReference type="GO" id="GO:0030003">
    <property type="term" value="P:intracellular monoatomic cation homeostasis"/>
    <property type="evidence" value="ECO:0007669"/>
    <property type="project" value="TreeGrafter"/>
</dbReference>
<dbReference type="GO" id="GO:0005385">
    <property type="term" value="F:zinc ion transmembrane transporter activity"/>
    <property type="evidence" value="ECO:0007669"/>
    <property type="project" value="TreeGrafter"/>
</dbReference>
<comment type="subcellular location">
    <subcellularLocation>
        <location evidence="1">Membrane</location>
        <topology evidence="1">Multi-pass membrane protein</topology>
    </subcellularLocation>
</comment>
<reference evidence="10" key="1">
    <citation type="submission" date="2016-11" db="UniProtKB">
        <authorList>
            <consortium name="WormBaseParasite"/>
        </authorList>
    </citation>
    <scope>IDENTIFICATION</scope>
</reference>
<feature type="compositionally biased region" description="Basic and acidic residues" evidence="6">
    <location>
        <begin position="239"/>
        <end position="264"/>
    </location>
</feature>
<feature type="region of interest" description="Disordered" evidence="6">
    <location>
        <begin position="235"/>
        <end position="283"/>
    </location>
</feature>
<dbReference type="PANTHER" id="PTHR12191">
    <property type="entry name" value="SOLUTE CARRIER FAMILY 39"/>
    <property type="match status" value="1"/>
</dbReference>
<dbReference type="Proteomes" id="UP000095280">
    <property type="component" value="Unplaced"/>
</dbReference>
<evidence type="ECO:0000313" key="10">
    <source>
        <dbReference type="WBParaSite" id="maker-unitig_581-snap-gene-0.1-mRNA-1"/>
    </source>
</evidence>
<accession>A0A1I8FSB8</accession>
<dbReference type="Pfam" id="PF02535">
    <property type="entry name" value="Zip"/>
    <property type="match status" value="1"/>
</dbReference>
<sequence>MEDEENEWTIVNDGEDDRAGQLPEFLGVHGMNPGVQAPANEPLLFFNLFTKDIISHLKEFTNARAWEELRIFENEEDDQQLPPRLTDWRDCADDEIRKTIAIIFYMGIVRKPEIKNYWATGKFYDNQLFLSENCLSRNRFQQILSFLRFYDCRVGDNDDPLRKIRPRVRHLRGGSGRGSRGRRSGSGRPDRGVPARHCNRCTANAAAVAAAAAANAAASDTNGNNGGSCFRRLSACGSPDDKQQQQRNNHHTDNQHNDSEKPKDAGPAAVAAQESELTSLSTNAASAATDSAVAGSRGGPAGSTAAALSVTFDDDVGGNGDDADESEGRGHGTGTTATRTRTPQSGRWPGLSSLATGLHNFCDGMALGAAFAADVGSGVSTAVAVFCHELPHELGDFAVLLQAGMSVRMALLANLVSSLVCLLGMVCGVLLAKGATNWVFMVTAGMFLYIALVDMMPELTTEKSSRAAPDPACQLWIHVFFHAFTLLIP</sequence>
<dbReference type="WBParaSite" id="maker-unitig_581-snap-gene-0.1-mRNA-1">
    <property type="protein sequence ID" value="maker-unitig_581-snap-gene-0.1-mRNA-1"/>
    <property type="gene ID" value="maker-unitig_581-snap-gene-0.1"/>
</dbReference>
<dbReference type="Pfam" id="PF13843">
    <property type="entry name" value="DDE_Tnp_1_7"/>
    <property type="match status" value="1"/>
</dbReference>
<feature type="compositionally biased region" description="Acidic residues" evidence="6">
    <location>
        <begin position="312"/>
        <end position="325"/>
    </location>
</feature>
<feature type="transmembrane region" description="Helical" evidence="7">
    <location>
        <begin position="438"/>
        <end position="456"/>
    </location>
</feature>
<dbReference type="GO" id="GO:0071578">
    <property type="term" value="P:zinc ion import across plasma membrane"/>
    <property type="evidence" value="ECO:0007669"/>
    <property type="project" value="TreeGrafter"/>
</dbReference>
<proteinExistence type="inferred from homology"/>
<evidence type="ECO:0000256" key="6">
    <source>
        <dbReference type="SAM" id="MobiDB-lite"/>
    </source>
</evidence>
<evidence type="ECO:0000259" key="8">
    <source>
        <dbReference type="Pfam" id="PF13843"/>
    </source>
</evidence>
<keyword evidence="5 7" id="KW-0472">Membrane</keyword>
<feature type="domain" description="PiggyBac transposable element-derived protein" evidence="8">
    <location>
        <begin position="44"/>
        <end position="170"/>
    </location>
</feature>
<comment type="similarity">
    <text evidence="2">Belongs to the ZIP transporter (TC 2.A.5) family.</text>
</comment>
<protein>
    <submittedName>
        <fullName evidence="10">DDE_Tnp_1_7 domain-containing protein</fullName>
    </submittedName>
</protein>
<dbReference type="GO" id="GO:0140410">
    <property type="term" value="F:monoatomic cation:bicarbonate symporter activity"/>
    <property type="evidence" value="ECO:0007669"/>
    <property type="project" value="TreeGrafter"/>
</dbReference>
<feature type="region of interest" description="Disordered" evidence="6">
    <location>
        <begin position="312"/>
        <end position="347"/>
    </location>
</feature>
<organism evidence="9 10">
    <name type="scientific">Macrostomum lignano</name>
    <dbReference type="NCBI Taxonomy" id="282301"/>
    <lineage>
        <taxon>Eukaryota</taxon>
        <taxon>Metazoa</taxon>
        <taxon>Spiralia</taxon>
        <taxon>Lophotrochozoa</taxon>
        <taxon>Platyhelminthes</taxon>
        <taxon>Rhabditophora</taxon>
        <taxon>Macrostomorpha</taxon>
        <taxon>Macrostomida</taxon>
        <taxon>Macrostomidae</taxon>
        <taxon>Macrostomum</taxon>
    </lineage>
</organism>
<dbReference type="InterPro" id="IPR003689">
    <property type="entry name" value="ZIP"/>
</dbReference>
<evidence type="ECO:0000256" key="1">
    <source>
        <dbReference type="ARBA" id="ARBA00004141"/>
    </source>
</evidence>
<evidence type="ECO:0000256" key="2">
    <source>
        <dbReference type="ARBA" id="ARBA00006939"/>
    </source>
</evidence>
<keyword evidence="4 7" id="KW-1133">Transmembrane helix</keyword>
<evidence type="ECO:0000256" key="3">
    <source>
        <dbReference type="ARBA" id="ARBA00022692"/>
    </source>
</evidence>
<evidence type="ECO:0000256" key="7">
    <source>
        <dbReference type="SAM" id="Phobius"/>
    </source>
</evidence>
<dbReference type="GO" id="GO:0005886">
    <property type="term" value="C:plasma membrane"/>
    <property type="evidence" value="ECO:0007669"/>
    <property type="project" value="TreeGrafter"/>
</dbReference>
<evidence type="ECO:0000313" key="9">
    <source>
        <dbReference type="Proteomes" id="UP000095280"/>
    </source>
</evidence>
<dbReference type="PANTHER" id="PTHR12191:SF37">
    <property type="entry name" value="ZINC TRANSPORTER FOI"/>
    <property type="match status" value="1"/>
</dbReference>
<dbReference type="AlphaFoldDB" id="A0A1I8FSB8"/>
<feature type="region of interest" description="Disordered" evidence="6">
    <location>
        <begin position="165"/>
        <end position="196"/>
    </location>
</feature>
<evidence type="ECO:0000256" key="4">
    <source>
        <dbReference type="ARBA" id="ARBA00022989"/>
    </source>
</evidence>
<dbReference type="InterPro" id="IPR029526">
    <property type="entry name" value="PGBD"/>
</dbReference>
<feature type="transmembrane region" description="Helical" evidence="7">
    <location>
        <begin position="411"/>
        <end position="432"/>
    </location>
</feature>
<evidence type="ECO:0000256" key="5">
    <source>
        <dbReference type="ARBA" id="ARBA00023136"/>
    </source>
</evidence>